<accession>A0ABR3J740</accession>
<evidence type="ECO:0000256" key="2">
    <source>
        <dbReference type="ARBA" id="ARBA00022980"/>
    </source>
</evidence>
<comment type="similarity">
    <text evidence="1">Belongs to the bacterial ribosomal protein bS16 family.</text>
</comment>
<keyword evidence="5" id="KW-1185">Reference proteome</keyword>
<dbReference type="PANTHER" id="PTHR12919">
    <property type="entry name" value="30S RIBOSOMAL PROTEIN S16"/>
    <property type="match status" value="1"/>
</dbReference>
<dbReference type="Gene3D" id="3.30.1320.10">
    <property type="match status" value="1"/>
</dbReference>
<dbReference type="SUPFAM" id="SSF54565">
    <property type="entry name" value="Ribosomal protein S16"/>
    <property type="match status" value="1"/>
</dbReference>
<name>A0ABR3J740_9AGAR</name>
<dbReference type="InterPro" id="IPR000307">
    <property type="entry name" value="Ribosomal_bS16"/>
</dbReference>
<comment type="caution">
    <text evidence="4">The sequence shown here is derived from an EMBL/GenBank/DDBJ whole genome shotgun (WGS) entry which is preliminary data.</text>
</comment>
<keyword evidence="3" id="KW-0687">Ribonucleoprotein</keyword>
<keyword evidence="2" id="KW-0689">Ribosomal protein</keyword>
<sequence length="98" mass="11481">MPIRLRFQLHGTRHSRIFHLVAIDQRVRRDGKPAELLGIYNPRLQLGQPEKSMEWSVDRIKYWLSVGATPTKSVAKFLEIGRIIKPDTRWHPRMSTPP</sequence>
<gene>
    <name evidence="4" type="ORF">HGRIS_008027</name>
</gene>
<evidence type="ECO:0000313" key="4">
    <source>
        <dbReference type="EMBL" id="KAL0951321.1"/>
    </source>
</evidence>
<dbReference type="EMBL" id="JASNQZ010000011">
    <property type="protein sequence ID" value="KAL0951321.1"/>
    <property type="molecule type" value="Genomic_DNA"/>
</dbReference>
<reference evidence="5" key="1">
    <citation type="submission" date="2024-06" db="EMBL/GenBank/DDBJ databases">
        <title>Multi-omics analyses provide insights into the biosynthesis of the anticancer antibiotic pleurotin in Hohenbuehelia grisea.</title>
        <authorList>
            <person name="Weaver J.A."/>
            <person name="Alberti F."/>
        </authorList>
    </citation>
    <scope>NUCLEOTIDE SEQUENCE [LARGE SCALE GENOMIC DNA]</scope>
    <source>
        <strain evidence="5">T-177</strain>
    </source>
</reference>
<dbReference type="Proteomes" id="UP001556367">
    <property type="component" value="Unassembled WGS sequence"/>
</dbReference>
<dbReference type="Pfam" id="PF00886">
    <property type="entry name" value="Ribosomal_S16"/>
    <property type="match status" value="1"/>
</dbReference>
<evidence type="ECO:0000256" key="3">
    <source>
        <dbReference type="ARBA" id="ARBA00023274"/>
    </source>
</evidence>
<dbReference type="NCBIfam" id="TIGR00002">
    <property type="entry name" value="S16"/>
    <property type="match status" value="1"/>
</dbReference>
<organism evidence="4 5">
    <name type="scientific">Hohenbuehelia grisea</name>
    <dbReference type="NCBI Taxonomy" id="104357"/>
    <lineage>
        <taxon>Eukaryota</taxon>
        <taxon>Fungi</taxon>
        <taxon>Dikarya</taxon>
        <taxon>Basidiomycota</taxon>
        <taxon>Agaricomycotina</taxon>
        <taxon>Agaricomycetes</taxon>
        <taxon>Agaricomycetidae</taxon>
        <taxon>Agaricales</taxon>
        <taxon>Pleurotineae</taxon>
        <taxon>Pleurotaceae</taxon>
        <taxon>Hohenbuehelia</taxon>
    </lineage>
</organism>
<evidence type="ECO:0008006" key="6">
    <source>
        <dbReference type="Google" id="ProtNLM"/>
    </source>
</evidence>
<dbReference type="InterPro" id="IPR023803">
    <property type="entry name" value="Ribosomal_bS16_dom_sf"/>
</dbReference>
<proteinExistence type="inferred from homology"/>
<dbReference type="HAMAP" id="MF_00385">
    <property type="entry name" value="Ribosomal_bS16"/>
    <property type="match status" value="1"/>
</dbReference>
<evidence type="ECO:0000256" key="1">
    <source>
        <dbReference type="ARBA" id="ARBA00006668"/>
    </source>
</evidence>
<evidence type="ECO:0000313" key="5">
    <source>
        <dbReference type="Proteomes" id="UP001556367"/>
    </source>
</evidence>
<dbReference type="PANTHER" id="PTHR12919:SF20">
    <property type="entry name" value="SMALL RIBOSOMAL SUBUNIT PROTEIN BS16M"/>
    <property type="match status" value="1"/>
</dbReference>
<protein>
    <recommendedName>
        <fullName evidence="6">Ribosomal protein S16</fullName>
    </recommendedName>
</protein>